<dbReference type="Pfam" id="PF22022">
    <property type="entry name" value="Phage_int_M"/>
    <property type="match status" value="1"/>
</dbReference>
<name>A0A6F8T4B1_9GAMM</name>
<feature type="domain" description="Phage integrase central" evidence="2">
    <location>
        <begin position="4"/>
        <end position="76"/>
    </location>
</feature>
<dbReference type="InterPro" id="IPR011010">
    <property type="entry name" value="DNA_brk_join_enz"/>
</dbReference>
<dbReference type="InterPro" id="IPR053876">
    <property type="entry name" value="Phage_int_M"/>
</dbReference>
<evidence type="ECO:0000313" key="3">
    <source>
        <dbReference type="EMBL" id="BCA94997.1"/>
    </source>
</evidence>
<gene>
    <name evidence="3" type="ORF">TUM19329_13580</name>
</gene>
<dbReference type="GO" id="GO:0003677">
    <property type="term" value="F:DNA binding"/>
    <property type="evidence" value="ECO:0007669"/>
    <property type="project" value="UniProtKB-KW"/>
</dbReference>
<accession>A0A6F8T4B1</accession>
<dbReference type="KEGG" id="lant:TUM19329_13580"/>
<dbReference type="SUPFAM" id="SSF56349">
    <property type="entry name" value="DNA breaking-rejoining enzymes"/>
    <property type="match status" value="1"/>
</dbReference>
<reference evidence="3" key="1">
    <citation type="journal article" date="2020" name="Microbiol. Resour. Announc.">
        <title>Complete Genome Sequence of Novel Psychrotolerant Legionella Strain TUM19329, Isolated from Antarctic Lake Sediment.</title>
        <authorList>
            <person name="Shimada S."/>
            <person name="Nakai R."/>
            <person name="Aoki K."/>
            <person name="Shimoeda N."/>
            <person name="Ohno G."/>
            <person name="Miyazaki Y."/>
            <person name="Kudoh S."/>
            <person name="Imura S."/>
            <person name="Watanabe K."/>
            <person name="Ishii Y."/>
            <person name="Tateda K."/>
        </authorList>
    </citation>
    <scope>NUCLEOTIDE SEQUENCE [LARGE SCALE GENOMIC DNA]</scope>
    <source>
        <strain evidence="3">TUM19329</strain>
    </source>
</reference>
<proteinExistence type="predicted"/>
<evidence type="ECO:0000259" key="2">
    <source>
        <dbReference type="Pfam" id="PF22022"/>
    </source>
</evidence>
<dbReference type="Proteomes" id="UP000502894">
    <property type="component" value="Chromosome"/>
</dbReference>
<dbReference type="RefSeq" id="WP_173236709.1">
    <property type="nucleotide sequence ID" value="NZ_AP022839.1"/>
</dbReference>
<keyword evidence="4" id="KW-1185">Reference proteome</keyword>
<dbReference type="InterPro" id="IPR010998">
    <property type="entry name" value="Integrase_recombinase_N"/>
</dbReference>
<dbReference type="Gene3D" id="1.10.150.130">
    <property type="match status" value="1"/>
</dbReference>
<keyword evidence="1" id="KW-0238">DNA-binding</keyword>
<organism evidence="3 4">
    <name type="scientific">Legionella antarctica</name>
    <dbReference type="NCBI Taxonomy" id="2708020"/>
    <lineage>
        <taxon>Bacteria</taxon>
        <taxon>Pseudomonadati</taxon>
        <taxon>Pseudomonadota</taxon>
        <taxon>Gammaproteobacteria</taxon>
        <taxon>Legionellales</taxon>
        <taxon>Legionellaceae</taxon>
        <taxon>Legionella</taxon>
    </lineage>
</organism>
<evidence type="ECO:0000313" key="4">
    <source>
        <dbReference type="Proteomes" id="UP000502894"/>
    </source>
</evidence>
<dbReference type="EMBL" id="AP022839">
    <property type="protein sequence ID" value="BCA94997.1"/>
    <property type="molecule type" value="Genomic_DNA"/>
</dbReference>
<evidence type="ECO:0000256" key="1">
    <source>
        <dbReference type="ARBA" id="ARBA00023125"/>
    </source>
</evidence>
<sequence>MASKNLHRWKAISRDRHYKSLVRDVYPLIGEKPMDEITKADLLHIVQPHELKVYHEIAHRLYARLPSIFDFAVSADFYTRIFQCS</sequence>
<dbReference type="AlphaFoldDB" id="A0A6F8T4B1"/>
<protein>
    <recommendedName>
        <fullName evidence="2">Phage integrase central domain-containing protein</fullName>
    </recommendedName>
</protein>